<gene>
    <name evidence="2" type="ORF">BCR21_13430</name>
</gene>
<dbReference type="SUPFAM" id="SSF47336">
    <property type="entry name" value="ACP-like"/>
    <property type="match status" value="1"/>
</dbReference>
<dbReference type="InterPro" id="IPR009081">
    <property type="entry name" value="PP-bd_ACP"/>
</dbReference>
<accession>A0A1E5GCN0</accession>
<dbReference type="AlphaFoldDB" id="A0A1E5GCN0"/>
<comment type="caution">
    <text evidence="2">The sequence shown here is derived from an EMBL/GenBank/DDBJ whole genome shotgun (WGS) entry which is preliminary data.</text>
</comment>
<protein>
    <recommendedName>
        <fullName evidence="1">Carrier domain-containing protein</fullName>
    </recommendedName>
</protein>
<dbReference type="EMBL" id="MIJZ01000015">
    <property type="protein sequence ID" value="OEG10345.1"/>
    <property type="molecule type" value="Genomic_DNA"/>
</dbReference>
<dbReference type="Proteomes" id="UP000094068">
    <property type="component" value="Unassembled WGS sequence"/>
</dbReference>
<evidence type="ECO:0000259" key="1">
    <source>
        <dbReference type="Pfam" id="PF00550"/>
    </source>
</evidence>
<dbReference type="Pfam" id="PF00550">
    <property type="entry name" value="PP-binding"/>
    <property type="match status" value="1"/>
</dbReference>
<reference evidence="3" key="1">
    <citation type="submission" date="2016-09" db="EMBL/GenBank/DDBJ databases">
        <authorList>
            <person name="Gulvik C.A."/>
        </authorList>
    </citation>
    <scope>NUCLEOTIDE SEQUENCE [LARGE SCALE GENOMIC DNA]</scope>
    <source>
        <strain evidence="3">DSM 23328</strain>
    </source>
</reference>
<dbReference type="RefSeq" id="WP_069647034.1">
    <property type="nucleotide sequence ID" value="NZ_MIJZ01000015.1"/>
</dbReference>
<dbReference type="STRING" id="903984.BCR21_13430"/>
<name>A0A1E5GCN0_9ENTE</name>
<evidence type="ECO:0000313" key="3">
    <source>
        <dbReference type="Proteomes" id="UP000094068"/>
    </source>
</evidence>
<keyword evidence="3" id="KW-1185">Reference proteome</keyword>
<evidence type="ECO:0000313" key="2">
    <source>
        <dbReference type="EMBL" id="OEG10345.1"/>
    </source>
</evidence>
<proteinExistence type="predicted"/>
<sequence length="167" mass="19389">MTSRIYIDLLETPSIDSITKEIQNLPLNIPINELGLDSLEFIKLFVDLEDTYHIDFDIDFFDSEKQISLQDIFDYIIFNSFSVYYNSTFTVSDLSEVASESGIIQNIESKETYYFEGESYSIVRQISNTPISIKKLVYNDLYSKDELVSFLSEMYEEDMIIIELPGV</sequence>
<dbReference type="InterPro" id="IPR036736">
    <property type="entry name" value="ACP-like_sf"/>
</dbReference>
<dbReference type="OrthoDB" id="1495744at2"/>
<organism evidence="2 3">
    <name type="scientific">Enterococcus ureasiticus</name>
    <dbReference type="NCBI Taxonomy" id="903984"/>
    <lineage>
        <taxon>Bacteria</taxon>
        <taxon>Bacillati</taxon>
        <taxon>Bacillota</taxon>
        <taxon>Bacilli</taxon>
        <taxon>Lactobacillales</taxon>
        <taxon>Enterococcaceae</taxon>
        <taxon>Enterococcus</taxon>
    </lineage>
</organism>
<feature type="domain" description="Carrier" evidence="1">
    <location>
        <begin position="22"/>
        <end position="63"/>
    </location>
</feature>
<dbReference type="Gene3D" id="1.10.1200.10">
    <property type="entry name" value="ACP-like"/>
    <property type="match status" value="1"/>
</dbReference>